<dbReference type="InterPro" id="IPR011059">
    <property type="entry name" value="Metal-dep_hydrolase_composite"/>
</dbReference>
<feature type="domain" description="Amidohydrolase-related" evidence="1">
    <location>
        <begin position="48"/>
        <end position="398"/>
    </location>
</feature>
<sequence>MLELTNCIILHGPDLEPHHCHRFTVKGDTIAAIVLGAPCQTIDQGALVILPGMYNSHTHLGDAIAPDGATGMTLEQGFFRPDGYKYRRLAQQPEADHLRQMTNHLHYMARTGTIGHLDFREQGVYGSQLLRRASEATGVRSIILGQFNQLPFTAAELQQNQVGLTKEAIAELKAVLAIADGFSESTMNDLTDAAWLEIYQLTAQQQQLRAIHCLENEGYRDVSLALTGRGDLERALELYQPHLVIHATVANADDIALLSQQQVNVVLNPRANANLGLPLPPIAPLLQSNANLLLGTDNGLLNSPNLLAELDFTYKVAKSQFGNAKEPAPQAILKMVTSNIRPVLGGDTYGYLATGLPADYTVLNFHQPHLRSSQHIPASIVTRVTPEDVLATVYQGKVLWQAEKATVLQTSHSEIMPI</sequence>
<dbReference type="RefSeq" id="WP_106257057.1">
    <property type="nucleotide sequence ID" value="NZ_CAWNSW010000092.1"/>
</dbReference>
<dbReference type="PANTHER" id="PTHR43794:SF5">
    <property type="entry name" value="CHLOROHYDROLASE FAMILY PROTEIN"/>
    <property type="match status" value="1"/>
</dbReference>
<keyword evidence="2" id="KW-0378">Hydrolase</keyword>
<reference evidence="3" key="1">
    <citation type="submission" date="2018-02" db="EMBL/GenBank/DDBJ databases">
        <authorList>
            <person name="Moore K."/>
            <person name="Momper L."/>
        </authorList>
    </citation>
    <scope>NUCLEOTIDE SEQUENCE [LARGE SCALE GENOMIC DNA]</scope>
    <source>
        <strain evidence="3">ULC18</strain>
    </source>
</reference>
<dbReference type="OrthoDB" id="581087at2"/>
<keyword evidence="3" id="KW-1185">Reference proteome</keyword>
<gene>
    <name evidence="2" type="ORF">C7B82_14820</name>
</gene>
<name>A0A2T1E5T6_9CYAN</name>
<dbReference type="AlphaFoldDB" id="A0A2T1E5T6"/>
<dbReference type="InterPro" id="IPR006680">
    <property type="entry name" value="Amidohydro-rel"/>
</dbReference>
<dbReference type="EMBL" id="PVWK01000083">
    <property type="protein sequence ID" value="PSB28117.1"/>
    <property type="molecule type" value="Genomic_DNA"/>
</dbReference>
<evidence type="ECO:0000313" key="2">
    <source>
        <dbReference type="EMBL" id="PSB28117.1"/>
    </source>
</evidence>
<protein>
    <submittedName>
        <fullName evidence="2">Amidohydrolase</fullName>
    </submittedName>
</protein>
<dbReference type="GO" id="GO:0016810">
    <property type="term" value="F:hydrolase activity, acting on carbon-nitrogen (but not peptide) bonds"/>
    <property type="evidence" value="ECO:0007669"/>
    <property type="project" value="InterPro"/>
</dbReference>
<dbReference type="Pfam" id="PF01979">
    <property type="entry name" value="Amidohydro_1"/>
    <property type="match status" value="1"/>
</dbReference>
<dbReference type="SUPFAM" id="SSF51338">
    <property type="entry name" value="Composite domain of metallo-dependent hydrolases"/>
    <property type="match status" value="1"/>
</dbReference>
<dbReference type="InterPro" id="IPR032466">
    <property type="entry name" value="Metal_Hydrolase"/>
</dbReference>
<evidence type="ECO:0000259" key="1">
    <source>
        <dbReference type="Pfam" id="PF01979"/>
    </source>
</evidence>
<accession>A0A2T1E5T6</accession>
<proteinExistence type="predicted"/>
<dbReference type="SUPFAM" id="SSF51556">
    <property type="entry name" value="Metallo-dependent hydrolases"/>
    <property type="match status" value="1"/>
</dbReference>
<organism evidence="2 3">
    <name type="scientific">Stenomitos frigidus ULC18</name>
    <dbReference type="NCBI Taxonomy" id="2107698"/>
    <lineage>
        <taxon>Bacteria</taxon>
        <taxon>Bacillati</taxon>
        <taxon>Cyanobacteriota</taxon>
        <taxon>Cyanophyceae</taxon>
        <taxon>Leptolyngbyales</taxon>
        <taxon>Leptolyngbyaceae</taxon>
        <taxon>Stenomitos</taxon>
    </lineage>
</organism>
<reference evidence="2 3" key="2">
    <citation type="submission" date="2018-03" db="EMBL/GenBank/DDBJ databases">
        <title>The ancient ancestry and fast evolution of plastids.</title>
        <authorList>
            <person name="Moore K.R."/>
            <person name="Magnabosco C."/>
            <person name="Momper L."/>
            <person name="Gold D.A."/>
            <person name="Bosak T."/>
            <person name="Fournier G.P."/>
        </authorList>
    </citation>
    <scope>NUCLEOTIDE SEQUENCE [LARGE SCALE GENOMIC DNA]</scope>
    <source>
        <strain evidence="2 3">ULC18</strain>
    </source>
</reference>
<comment type="caution">
    <text evidence="2">The sequence shown here is derived from an EMBL/GenBank/DDBJ whole genome shotgun (WGS) entry which is preliminary data.</text>
</comment>
<dbReference type="Gene3D" id="3.20.20.140">
    <property type="entry name" value="Metal-dependent hydrolases"/>
    <property type="match status" value="1"/>
</dbReference>
<evidence type="ECO:0000313" key="3">
    <source>
        <dbReference type="Proteomes" id="UP000239576"/>
    </source>
</evidence>
<dbReference type="Proteomes" id="UP000239576">
    <property type="component" value="Unassembled WGS sequence"/>
</dbReference>
<dbReference type="Gene3D" id="2.30.40.10">
    <property type="entry name" value="Urease, subunit C, domain 1"/>
    <property type="match status" value="1"/>
</dbReference>
<dbReference type="PANTHER" id="PTHR43794">
    <property type="entry name" value="AMINOHYDROLASE SSNA-RELATED"/>
    <property type="match status" value="1"/>
</dbReference>
<dbReference type="InterPro" id="IPR050287">
    <property type="entry name" value="MTA/SAH_deaminase"/>
</dbReference>